<gene>
    <name evidence="2" type="ORF">BZL30_8936</name>
</gene>
<sequence length="61" mass="6256">MGAGAVIVSVDYRLAPSIPIPQPSKTLGPQRYGLPNRVPASAPTAPGWPSPGIRLAAPSPR</sequence>
<dbReference type="EMBL" id="MVBM01000011">
    <property type="protein sequence ID" value="OOK65025.1"/>
    <property type="molecule type" value="Genomic_DNA"/>
</dbReference>
<evidence type="ECO:0000313" key="3">
    <source>
        <dbReference type="Proteomes" id="UP000189229"/>
    </source>
</evidence>
<feature type="region of interest" description="Disordered" evidence="1">
    <location>
        <begin position="19"/>
        <end position="61"/>
    </location>
</feature>
<accession>A0A1V3WDK4</accession>
<dbReference type="Proteomes" id="UP000189229">
    <property type="component" value="Unassembled WGS sequence"/>
</dbReference>
<comment type="caution">
    <text evidence="2">The sequence shown here is derived from an EMBL/GenBank/DDBJ whole genome shotgun (WGS) entry which is preliminary data.</text>
</comment>
<evidence type="ECO:0000313" key="2">
    <source>
        <dbReference type="EMBL" id="OOK65025.1"/>
    </source>
</evidence>
<proteinExistence type="predicted"/>
<protein>
    <submittedName>
        <fullName evidence="2">Putative carboxylesterase Est2</fullName>
    </submittedName>
</protein>
<evidence type="ECO:0000256" key="1">
    <source>
        <dbReference type="SAM" id="MobiDB-lite"/>
    </source>
</evidence>
<dbReference type="AlphaFoldDB" id="A0A1V3WDK4"/>
<name>A0A1V3WDK4_MYCKA</name>
<reference evidence="2 3" key="1">
    <citation type="submission" date="2017-02" db="EMBL/GenBank/DDBJ databases">
        <title>Complete genome sequences of Mycobacterium kansasii strains isolated from rhesus macaques.</title>
        <authorList>
            <person name="Panda A."/>
            <person name="Nagaraj S."/>
            <person name="Zhao X."/>
            <person name="Tettelin H."/>
            <person name="Detolla L.J."/>
        </authorList>
    </citation>
    <scope>NUCLEOTIDE SEQUENCE [LARGE SCALE GENOMIC DNA]</scope>
    <source>
        <strain evidence="2 3">11-3813</strain>
    </source>
</reference>
<organism evidence="2 3">
    <name type="scientific">Mycobacterium kansasii</name>
    <dbReference type="NCBI Taxonomy" id="1768"/>
    <lineage>
        <taxon>Bacteria</taxon>
        <taxon>Bacillati</taxon>
        <taxon>Actinomycetota</taxon>
        <taxon>Actinomycetes</taxon>
        <taxon>Mycobacteriales</taxon>
        <taxon>Mycobacteriaceae</taxon>
        <taxon>Mycobacterium</taxon>
    </lineage>
</organism>